<keyword evidence="1" id="KW-1133">Transmembrane helix</keyword>
<dbReference type="AlphaFoldDB" id="A0A561CMC9"/>
<feature type="domain" description="Periplasmic copper-binding protein NosD beta helix" evidence="2">
    <location>
        <begin position="307"/>
        <end position="468"/>
    </location>
</feature>
<keyword evidence="1" id="KW-0472">Membrane</keyword>
<dbReference type="InterPro" id="IPR012334">
    <property type="entry name" value="Pectin_lyas_fold"/>
</dbReference>
<evidence type="ECO:0000259" key="3">
    <source>
        <dbReference type="Pfam" id="PF12708"/>
    </source>
</evidence>
<proteinExistence type="predicted"/>
<dbReference type="InterPro" id="IPR024535">
    <property type="entry name" value="RHGA/B-epi-like_pectate_lyase"/>
</dbReference>
<sequence length="483" mass="54419">MKKHLILASMVILISIFIITIITNTNGSKNRNNEKIAADDYINKIVFNHVTQAVHTSNLLHIKKQGSSTERPTGVVKGFVYFDTTLNRPIYWNGKVWIDSTLINIKDFGAKGDGIADDTKVIQDALNIARDYGKIKLYFPKGIYNTESLQIFKNTTVTLNQKAIIKRVGTGNILFSNGRPGDKHYAVKYNGEGNIHFKGGTIDLNTIDAPIPNYKGTAAFNVAHADNVSFKDLTIINGQNGHYFQISSSRNIIFDGCWFGNVHYTNPDSKDYELIQIEEATKIAFPTFGSYDGTVSKDIIVQNSHFENVIRAIGTHSYSRAKDGITPLRYCKNIVIRNNVFKNSISQFGHFEAFKNVVFENNVLVDSGEDPIYFYRSSHNTIKNNYIIRSQKSGLYLRFADTNLIENNYFMNTCLDSSNSCSTLKGFSSNNNKITKNKVVKTKQTSTLQLTKSNGNKLKYNKVIKDSETKEIILNHATEKMKK</sequence>
<keyword evidence="5" id="KW-1185">Reference proteome</keyword>
<dbReference type="Gene3D" id="2.160.20.10">
    <property type="entry name" value="Single-stranded right-handed beta-helix, Pectin lyase-like"/>
    <property type="match status" value="1"/>
</dbReference>
<protein>
    <submittedName>
        <fullName evidence="4">Parallel beta-helix repeat protein</fullName>
    </submittedName>
</protein>
<name>A0A561CMC9_9BACI</name>
<dbReference type="EMBL" id="VIVN01000018">
    <property type="protein sequence ID" value="TWD92405.1"/>
    <property type="molecule type" value="Genomic_DNA"/>
</dbReference>
<feature type="transmembrane region" description="Helical" evidence="1">
    <location>
        <begin position="5"/>
        <end position="23"/>
    </location>
</feature>
<dbReference type="Pfam" id="PF12708">
    <property type="entry name" value="Pect-lyase_RHGA_epim"/>
    <property type="match status" value="1"/>
</dbReference>
<evidence type="ECO:0000313" key="4">
    <source>
        <dbReference type="EMBL" id="TWD92405.1"/>
    </source>
</evidence>
<evidence type="ECO:0000259" key="2">
    <source>
        <dbReference type="Pfam" id="PF05048"/>
    </source>
</evidence>
<dbReference type="Proteomes" id="UP000319671">
    <property type="component" value="Unassembled WGS sequence"/>
</dbReference>
<reference evidence="4 5" key="1">
    <citation type="submission" date="2019-06" db="EMBL/GenBank/DDBJ databases">
        <title>Sorghum-associated microbial communities from plants grown in Nebraska, USA.</title>
        <authorList>
            <person name="Schachtman D."/>
        </authorList>
    </citation>
    <scope>NUCLEOTIDE SEQUENCE [LARGE SCALE GENOMIC DNA]</scope>
    <source>
        <strain evidence="4 5">2482</strain>
    </source>
</reference>
<dbReference type="NCBIfam" id="TIGR03804">
    <property type="entry name" value="para_beta_helix"/>
    <property type="match status" value="1"/>
</dbReference>
<dbReference type="InterPro" id="IPR051801">
    <property type="entry name" value="GH28_Enzymes"/>
</dbReference>
<dbReference type="SUPFAM" id="SSF51126">
    <property type="entry name" value="Pectin lyase-like"/>
    <property type="match status" value="1"/>
</dbReference>
<dbReference type="InterPro" id="IPR022441">
    <property type="entry name" value="Para_beta_helix_rpt-2"/>
</dbReference>
<dbReference type="Pfam" id="PF05048">
    <property type="entry name" value="NosD"/>
    <property type="match status" value="1"/>
</dbReference>
<gene>
    <name evidence="4" type="ORF">FB550_11836</name>
</gene>
<dbReference type="PANTHER" id="PTHR31339">
    <property type="entry name" value="PECTIN LYASE-RELATED"/>
    <property type="match status" value="1"/>
</dbReference>
<dbReference type="InterPro" id="IPR006626">
    <property type="entry name" value="PbH1"/>
</dbReference>
<evidence type="ECO:0000256" key="1">
    <source>
        <dbReference type="SAM" id="Phobius"/>
    </source>
</evidence>
<accession>A0A561CMC9</accession>
<comment type="caution">
    <text evidence="4">The sequence shown here is derived from an EMBL/GenBank/DDBJ whole genome shotgun (WGS) entry which is preliminary data.</text>
</comment>
<dbReference type="RefSeq" id="WP_144567839.1">
    <property type="nucleotide sequence ID" value="NZ_VIVN01000018.1"/>
</dbReference>
<feature type="domain" description="Rhamnogalacturonase A/B/Epimerase-like pectate lyase" evidence="3">
    <location>
        <begin position="103"/>
        <end position="169"/>
    </location>
</feature>
<evidence type="ECO:0000313" key="5">
    <source>
        <dbReference type="Proteomes" id="UP000319671"/>
    </source>
</evidence>
<dbReference type="InterPro" id="IPR011050">
    <property type="entry name" value="Pectin_lyase_fold/virulence"/>
</dbReference>
<dbReference type="SMART" id="SM00710">
    <property type="entry name" value="PbH1"/>
    <property type="match status" value="5"/>
</dbReference>
<dbReference type="InterPro" id="IPR007742">
    <property type="entry name" value="NosD_dom"/>
</dbReference>
<keyword evidence="1" id="KW-0812">Transmembrane</keyword>
<organism evidence="4 5">
    <name type="scientific">Neobacillus bataviensis</name>
    <dbReference type="NCBI Taxonomy" id="220685"/>
    <lineage>
        <taxon>Bacteria</taxon>
        <taxon>Bacillati</taxon>
        <taxon>Bacillota</taxon>
        <taxon>Bacilli</taxon>
        <taxon>Bacillales</taxon>
        <taxon>Bacillaceae</taxon>
        <taxon>Neobacillus</taxon>
    </lineage>
</organism>
<dbReference type="PANTHER" id="PTHR31339:SF9">
    <property type="entry name" value="PLASMIN AND FIBRONECTIN-BINDING PROTEIN A"/>
    <property type="match status" value="1"/>
</dbReference>